<organism evidence="2 3">
    <name type="scientific">Rhinolophus ferrumequinum</name>
    <name type="common">Greater horseshoe bat</name>
    <dbReference type="NCBI Taxonomy" id="59479"/>
    <lineage>
        <taxon>Eukaryota</taxon>
        <taxon>Metazoa</taxon>
        <taxon>Chordata</taxon>
        <taxon>Craniata</taxon>
        <taxon>Vertebrata</taxon>
        <taxon>Euteleostomi</taxon>
        <taxon>Mammalia</taxon>
        <taxon>Eutheria</taxon>
        <taxon>Laurasiatheria</taxon>
        <taxon>Chiroptera</taxon>
        <taxon>Yinpterochiroptera</taxon>
        <taxon>Rhinolophoidea</taxon>
        <taxon>Rhinolophidae</taxon>
        <taxon>Rhinolophinae</taxon>
        <taxon>Rhinolophus</taxon>
    </lineage>
</organism>
<dbReference type="Proteomes" id="UP000585614">
    <property type="component" value="Unassembled WGS sequence"/>
</dbReference>
<reference evidence="2 3" key="1">
    <citation type="journal article" date="2020" name="Nature">
        <title>Six reference-quality genomes reveal evolution of bat adaptations.</title>
        <authorList>
            <person name="Jebb D."/>
            <person name="Huang Z."/>
            <person name="Pippel M."/>
            <person name="Hughes G.M."/>
            <person name="Lavrichenko K."/>
            <person name="Devanna P."/>
            <person name="Winkler S."/>
            <person name="Jermiin L.S."/>
            <person name="Skirmuntt E.C."/>
            <person name="Katzourakis A."/>
            <person name="Burkitt-Gray L."/>
            <person name="Ray D.A."/>
            <person name="Sullivan K.A.M."/>
            <person name="Roscito J.G."/>
            <person name="Kirilenko B.M."/>
            <person name="Davalos L.M."/>
            <person name="Corthals A.P."/>
            <person name="Power M.L."/>
            <person name="Jones G."/>
            <person name="Ransome R.D."/>
            <person name="Dechmann D.K.N."/>
            <person name="Locatelli A.G."/>
            <person name="Puechmaille S.J."/>
            <person name="Fedrigo O."/>
            <person name="Jarvis E.D."/>
            <person name="Hiller M."/>
            <person name="Vernes S.C."/>
            <person name="Myers E.W."/>
            <person name="Teeling E.C."/>
        </authorList>
    </citation>
    <scope>NUCLEOTIDE SEQUENCE [LARGE SCALE GENOMIC DNA]</scope>
    <source>
        <strain evidence="2">MRhiFer1</strain>
        <tissue evidence="2">Lung</tissue>
    </source>
</reference>
<dbReference type="AlphaFoldDB" id="A0A7J7WPF6"/>
<evidence type="ECO:0000313" key="3">
    <source>
        <dbReference type="Proteomes" id="UP000585614"/>
    </source>
</evidence>
<dbReference type="EMBL" id="JACAGC010000010">
    <property type="protein sequence ID" value="KAF6339325.1"/>
    <property type="molecule type" value="Genomic_DNA"/>
</dbReference>
<name>A0A7J7WPF6_RHIFE</name>
<comment type="caution">
    <text evidence="2">The sequence shown here is derived from an EMBL/GenBank/DDBJ whole genome shotgun (WGS) entry which is preliminary data.</text>
</comment>
<sequence length="155" mass="18194">MTLNNMKKRRCILQQLNQLYGSEWNYFDKYLKELQDNFLRDVKNIDQREIDRRKANRMVIQPSTVIEEVPEKKSTEIHQRENGFLLRKGKEEEGRQILNYSHLSLSNSDEFSSSGQESSSEVVDTSNFKEVTKKLKPTYKKKVFFLSFSPSSSTG</sequence>
<feature type="compositionally biased region" description="Low complexity" evidence="1">
    <location>
        <begin position="106"/>
        <end position="121"/>
    </location>
</feature>
<evidence type="ECO:0000256" key="1">
    <source>
        <dbReference type="SAM" id="MobiDB-lite"/>
    </source>
</evidence>
<proteinExistence type="predicted"/>
<gene>
    <name evidence="2" type="ORF">mRhiFer1_004925</name>
</gene>
<evidence type="ECO:0000313" key="2">
    <source>
        <dbReference type="EMBL" id="KAF6339325.1"/>
    </source>
</evidence>
<protein>
    <submittedName>
        <fullName evidence="2">Uncharacterized protein</fullName>
    </submittedName>
</protein>
<feature type="region of interest" description="Disordered" evidence="1">
    <location>
        <begin position="106"/>
        <end position="126"/>
    </location>
</feature>
<accession>A0A7J7WPF6</accession>